<dbReference type="AlphaFoldDB" id="A0A3S3QLC2"/>
<evidence type="ECO:0000256" key="1">
    <source>
        <dbReference type="SAM" id="MobiDB-lite"/>
    </source>
</evidence>
<organism evidence="2 3">
    <name type="scientific">Cinnamomum micranthum f. kanehirae</name>
    <dbReference type="NCBI Taxonomy" id="337451"/>
    <lineage>
        <taxon>Eukaryota</taxon>
        <taxon>Viridiplantae</taxon>
        <taxon>Streptophyta</taxon>
        <taxon>Embryophyta</taxon>
        <taxon>Tracheophyta</taxon>
        <taxon>Spermatophyta</taxon>
        <taxon>Magnoliopsida</taxon>
        <taxon>Magnoliidae</taxon>
        <taxon>Laurales</taxon>
        <taxon>Lauraceae</taxon>
        <taxon>Cinnamomum</taxon>
    </lineage>
</organism>
<proteinExistence type="predicted"/>
<evidence type="ECO:0000313" key="2">
    <source>
        <dbReference type="EMBL" id="RWR86251.1"/>
    </source>
</evidence>
<keyword evidence="3" id="KW-1185">Reference proteome</keyword>
<feature type="region of interest" description="Disordered" evidence="1">
    <location>
        <begin position="81"/>
        <end position="104"/>
    </location>
</feature>
<sequence>MIVERGDDYNIEVKGVKISPDPVVRGKPAAFSISASTGEMRFRKMDDKKCPREFVPEADLQGIQSLPSDFDKWKRYKVEDNHRKYSSERGRRSAGMSHFMSQEI</sequence>
<protein>
    <submittedName>
        <fullName evidence="2">Putative phosphatidylglycerol/phosphatidylinositol transfer protein</fullName>
    </submittedName>
</protein>
<dbReference type="EMBL" id="QPKB01000006">
    <property type="protein sequence ID" value="RWR86251.1"/>
    <property type="molecule type" value="Genomic_DNA"/>
</dbReference>
<comment type="caution">
    <text evidence="2">The sequence shown here is derived from an EMBL/GenBank/DDBJ whole genome shotgun (WGS) entry which is preliminary data.</text>
</comment>
<evidence type="ECO:0000313" key="3">
    <source>
        <dbReference type="Proteomes" id="UP000283530"/>
    </source>
</evidence>
<name>A0A3S3QLC2_9MAGN</name>
<reference evidence="2 3" key="1">
    <citation type="journal article" date="2019" name="Nat. Plants">
        <title>Stout camphor tree genome fills gaps in understanding of flowering plant genome evolution.</title>
        <authorList>
            <person name="Chaw S.M."/>
            <person name="Liu Y.C."/>
            <person name="Wu Y.W."/>
            <person name="Wang H.Y."/>
            <person name="Lin C.I."/>
            <person name="Wu C.S."/>
            <person name="Ke H.M."/>
            <person name="Chang L.Y."/>
            <person name="Hsu C.Y."/>
            <person name="Yang H.T."/>
            <person name="Sudianto E."/>
            <person name="Hsu M.H."/>
            <person name="Wu K.P."/>
            <person name="Wang L.N."/>
            <person name="Leebens-Mack J.H."/>
            <person name="Tsai I.J."/>
        </authorList>
    </citation>
    <scope>NUCLEOTIDE SEQUENCE [LARGE SCALE GENOMIC DNA]</scope>
    <source>
        <strain evidence="3">cv. Chaw 1501</strain>
        <tissue evidence="2">Young leaves</tissue>
    </source>
</reference>
<dbReference type="OrthoDB" id="271595at2759"/>
<feature type="compositionally biased region" description="Basic and acidic residues" evidence="1">
    <location>
        <begin position="81"/>
        <end position="91"/>
    </location>
</feature>
<gene>
    <name evidence="2" type="ORF">CKAN_01514000</name>
</gene>
<dbReference type="Proteomes" id="UP000283530">
    <property type="component" value="Unassembled WGS sequence"/>
</dbReference>
<accession>A0A3S3QLC2</accession>